<reference evidence="6 7" key="1">
    <citation type="submission" date="2024-03" db="EMBL/GenBank/DDBJ databases">
        <title>Adaptation during the transition from Ophiocordyceps entomopathogen to insect associate is accompanied by gene loss and intensified selection.</title>
        <authorList>
            <person name="Ward C.M."/>
            <person name="Onetto C.A."/>
            <person name="Borneman A.R."/>
        </authorList>
    </citation>
    <scope>NUCLEOTIDE SEQUENCE [LARGE SCALE GENOMIC DNA]</scope>
    <source>
        <strain evidence="6">AWRI1</strain>
        <tissue evidence="6">Single Adult Female</tissue>
    </source>
</reference>
<evidence type="ECO:0000313" key="7">
    <source>
        <dbReference type="Proteomes" id="UP001367676"/>
    </source>
</evidence>
<keyword evidence="4" id="KW-0539">Nucleus</keyword>
<dbReference type="InterPro" id="IPR003195">
    <property type="entry name" value="TFIID_TAF13"/>
</dbReference>
<evidence type="ECO:0000256" key="3">
    <source>
        <dbReference type="ARBA" id="ARBA00023163"/>
    </source>
</evidence>
<protein>
    <recommendedName>
        <fullName evidence="8">Transcription initiation protein SPT3 homolog</fullName>
    </recommendedName>
</protein>
<evidence type="ECO:0000256" key="4">
    <source>
        <dbReference type="ARBA" id="ARBA00023242"/>
    </source>
</evidence>
<sequence length="295" mass="33941">MMFGLGDCPKPLEETAKVIEEIVLEQLNAILHQAEEVSNRRSAKVISPQDLLFLMRKNVLKLQRLISYLSLKDQKSVFQNGLSFSGTGDVDVDESAYTVQTQSNRSQICVSYMKELGVDISVDPSKQVFDPVKVKRQMRADWMSRNLTAKQYSDFVKSRQLSFYGKFRKTQKFLDWLSVKHGENITLKLRTSTYDILIYLAKETIAQIIDYVFLLRQDRLAVPGNPYSRAAVLNAQSTLRKEIYGSDTKVSSVPPIMPEEVREAVRRYWSCQLCPFNLLSRSVDRYPRNRIMACD</sequence>
<evidence type="ECO:0000313" key="6">
    <source>
        <dbReference type="EMBL" id="KAK7576648.1"/>
    </source>
</evidence>
<dbReference type="Gene3D" id="1.10.20.10">
    <property type="entry name" value="Histone, subunit A"/>
    <property type="match status" value="1"/>
</dbReference>
<name>A0AAN9Y123_9HEMI</name>
<dbReference type="PANTHER" id="PTHR11380">
    <property type="entry name" value="TRANSCRIPTION INITIATION FACTOR TFIID/SUPT3-RELATED"/>
    <property type="match status" value="1"/>
</dbReference>
<dbReference type="GO" id="GO:0046982">
    <property type="term" value="F:protein heterodimerization activity"/>
    <property type="evidence" value="ECO:0007669"/>
    <property type="project" value="InterPro"/>
</dbReference>
<evidence type="ECO:0000256" key="5">
    <source>
        <dbReference type="ARBA" id="ARBA00061274"/>
    </source>
</evidence>
<keyword evidence="3" id="KW-0804">Transcription</keyword>
<dbReference type="AlphaFoldDB" id="A0AAN9Y123"/>
<comment type="similarity">
    <text evidence="5">Belongs to the SPT3 family.</text>
</comment>
<evidence type="ECO:0000256" key="1">
    <source>
        <dbReference type="ARBA" id="ARBA00004123"/>
    </source>
</evidence>
<dbReference type="PANTHER" id="PTHR11380:SF16">
    <property type="entry name" value="TRANSCRIPTION INITIATION PROTEIN SPT3 HOMOLOG"/>
    <property type="match status" value="1"/>
</dbReference>
<comment type="subcellular location">
    <subcellularLocation>
        <location evidence="1">Nucleus</location>
    </subcellularLocation>
</comment>
<organism evidence="6 7">
    <name type="scientific">Parthenolecanium corni</name>
    <dbReference type="NCBI Taxonomy" id="536013"/>
    <lineage>
        <taxon>Eukaryota</taxon>
        <taxon>Metazoa</taxon>
        <taxon>Ecdysozoa</taxon>
        <taxon>Arthropoda</taxon>
        <taxon>Hexapoda</taxon>
        <taxon>Insecta</taxon>
        <taxon>Pterygota</taxon>
        <taxon>Neoptera</taxon>
        <taxon>Paraneoptera</taxon>
        <taxon>Hemiptera</taxon>
        <taxon>Sternorrhyncha</taxon>
        <taxon>Coccoidea</taxon>
        <taxon>Coccidae</taxon>
        <taxon>Parthenolecanium</taxon>
    </lineage>
</organism>
<evidence type="ECO:0008006" key="8">
    <source>
        <dbReference type="Google" id="ProtNLM"/>
    </source>
</evidence>
<evidence type="ECO:0000256" key="2">
    <source>
        <dbReference type="ARBA" id="ARBA00023015"/>
    </source>
</evidence>
<dbReference type="Proteomes" id="UP001367676">
    <property type="component" value="Unassembled WGS sequence"/>
</dbReference>
<dbReference type="GO" id="GO:0005634">
    <property type="term" value="C:nucleus"/>
    <property type="evidence" value="ECO:0007669"/>
    <property type="project" value="UniProtKB-SubCell"/>
</dbReference>
<proteinExistence type="inferred from homology"/>
<accession>A0AAN9Y123</accession>
<dbReference type="GO" id="GO:0006366">
    <property type="term" value="P:transcription by RNA polymerase II"/>
    <property type="evidence" value="ECO:0007669"/>
    <property type="project" value="InterPro"/>
</dbReference>
<keyword evidence="2" id="KW-0805">Transcription regulation</keyword>
<dbReference type="EMBL" id="JBBCAQ010000036">
    <property type="protein sequence ID" value="KAK7576648.1"/>
    <property type="molecule type" value="Genomic_DNA"/>
</dbReference>
<comment type="caution">
    <text evidence="6">The sequence shown here is derived from an EMBL/GenBank/DDBJ whole genome shotgun (WGS) entry which is preliminary data.</text>
</comment>
<dbReference type="GO" id="GO:0003713">
    <property type="term" value="F:transcription coactivator activity"/>
    <property type="evidence" value="ECO:0007669"/>
    <property type="project" value="TreeGrafter"/>
</dbReference>
<dbReference type="CDD" id="cd07978">
    <property type="entry name" value="HFD_TAF13"/>
    <property type="match status" value="1"/>
</dbReference>
<gene>
    <name evidence="6" type="ORF">V9T40_012934</name>
</gene>
<dbReference type="Pfam" id="PF02269">
    <property type="entry name" value="TFIID-18kDa"/>
    <property type="match status" value="1"/>
</dbReference>
<keyword evidence="7" id="KW-1185">Reference proteome</keyword>
<dbReference type="InterPro" id="IPR009072">
    <property type="entry name" value="Histone-fold"/>
</dbReference>
<dbReference type="SUPFAM" id="SSF47113">
    <property type="entry name" value="Histone-fold"/>
    <property type="match status" value="1"/>
</dbReference>